<protein>
    <submittedName>
        <fullName evidence="1">Uncharacterized protein</fullName>
    </submittedName>
</protein>
<dbReference type="SUPFAM" id="SSF53098">
    <property type="entry name" value="Ribonuclease H-like"/>
    <property type="match status" value="1"/>
</dbReference>
<dbReference type="PROSITE" id="PS50822">
    <property type="entry name" value="PIWI"/>
    <property type="match status" value="1"/>
</dbReference>
<dbReference type="GO" id="GO:0003676">
    <property type="term" value="F:nucleic acid binding"/>
    <property type="evidence" value="ECO:0007669"/>
    <property type="project" value="InterPro"/>
</dbReference>
<reference evidence="1" key="1">
    <citation type="submission" date="2015-12" db="EMBL/GenBank/DDBJ databases">
        <title>Update maize B73 reference genome by single molecule sequencing technologies.</title>
        <authorList>
            <consortium name="Maize Genome Sequencing Project"/>
            <person name="Ware D."/>
        </authorList>
    </citation>
    <scope>NUCLEOTIDE SEQUENCE [LARGE SCALE GENOMIC DNA]</scope>
    <source>
        <tissue evidence="1">Seedling</tissue>
    </source>
</reference>
<dbReference type="EMBL" id="CM007649">
    <property type="protein sequence ID" value="ONM28857.1"/>
    <property type="molecule type" value="Genomic_DNA"/>
</dbReference>
<dbReference type="SMR" id="A0A1D6MHE0"/>
<accession>A0A1D6MHE0</accession>
<dbReference type="STRING" id="4577.A0A1D6MHE0"/>
<dbReference type="InterPro" id="IPR003165">
    <property type="entry name" value="Piwi"/>
</dbReference>
<dbReference type="AlphaFoldDB" id="A0A1D6MHE0"/>
<dbReference type="Gene3D" id="3.30.420.10">
    <property type="entry name" value="Ribonuclease H-like superfamily/Ribonuclease H"/>
    <property type="match status" value="1"/>
</dbReference>
<name>A0A1D6MHE0_MAIZE</name>
<dbReference type="InterPro" id="IPR012337">
    <property type="entry name" value="RNaseH-like_sf"/>
</dbReference>
<organism evidence="1">
    <name type="scientific">Zea mays</name>
    <name type="common">Maize</name>
    <dbReference type="NCBI Taxonomy" id="4577"/>
    <lineage>
        <taxon>Eukaryota</taxon>
        <taxon>Viridiplantae</taxon>
        <taxon>Streptophyta</taxon>
        <taxon>Embryophyta</taxon>
        <taxon>Tracheophyta</taxon>
        <taxon>Spermatophyta</taxon>
        <taxon>Magnoliopsida</taxon>
        <taxon>Liliopsida</taxon>
        <taxon>Poales</taxon>
        <taxon>Poaceae</taxon>
        <taxon>PACMAD clade</taxon>
        <taxon>Panicoideae</taxon>
        <taxon>Andropogonodae</taxon>
        <taxon>Andropogoneae</taxon>
        <taxon>Tripsacinae</taxon>
        <taxon>Zea</taxon>
    </lineage>
</organism>
<sequence>MFSFMKWMPSERYDFQHQNLSAKYGLHCHAHVNGFVPFHFKACASLEEGYLPPLTFVVVQKRHHTRLFPEVHGRHDMTDKSGNILPGTVVDQKICHPTEFDFYLCSHVGIQGTSFQCLLYRSSARECYRRRLRTRTPPSRVLYKSGSIIVLSRTDFLRPDMLASLANYFGLGKQRRRSLDDVKMNIDVLKNCATVLFLDNVDCPVTPLVGTPRWKFFTSKIMKSICDLDKTPGPGRQVKYDNLE</sequence>
<dbReference type="ExpressionAtlas" id="A0A1D6MHE0">
    <property type="expression patterns" value="baseline"/>
</dbReference>
<dbReference type="InterPro" id="IPR036397">
    <property type="entry name" value="RNaseH_sf"/>
</dbReference>
<dbReference type="InParanoid" id="A0A1D6MHE0"/>
<dbReference type="Pfam" id="PF02171">
    <property type="entry name" value="Piwi"/>
    <property type="match status" value="1"/>
</dbReference>
<evidence type="ECO:0000313" key="1">
    <source>
        <dbReference type="EMBL" id="ONM28857.1"/>
    </source>
</evidence>
<dbReference type="PANTHER" id="PTHR22891">
    <property type="entry name" value="EUKARYOTIC TRANSLATION INITIATION FACTOR 2C"/>
    <property type="match status" value="1"/>
</dbReference>
<gene>
    <name evidence="1" type="ORF">ZEAMMB73_Zm00001d039440</name>
</gene>
<proteinExistence type="predicted"/>